<gene>
    <name evidence="7" type="primary">ttgR</name>
    <name evidence="7" type="ORF">PH7735_02944</name>
</gene>
<keyword evidence="1" id="KW-0678">Repressor</keyword>
<dbReference type="PRINTS" id="PR00455">
    <property type="entry name" value="HTHTETR"/>
</dbReference>
<evidence type="ECO:0000313" key="8">
    <source>
        <dbReference type="Proteomes" id="UP000051870"/>
    </source>
</evidence>
<dbReference type="SUPFAM" id="SSF48498">
    <property type="entry name" value="Tetracyclin repressor-like, C-terminal domain"/>
    <property type="match status" value="1"/>
</dbReference>
<dbReference type="InterPro" id="IPR050109">
    <property type="entry name" value="HTH-type_TetR-like_transc_reg"/>
</dbReference>
<evidence type="ECO:0000259" key="6">
    <source>
        <dbReference type="PROSITE" id="PS50977"/>
    </source>
</evidence>
<dbReference type="GO" id="GO:0003700">
    <property type="term" value="F:DNA-binding transcription factor activity"/>
    <property type="evidence" value="ECO:0007669"/>
    <property type="project" value="TreeGrafter"/>
</dbReference>
<evidence type="ECO:0000256" key="4">
    <source>
        <dbReference type="ARBA" id="ARBA00023163"/>
    </source>
</evidence>
<sequence length="197" mass="21690">MPKIVDRSEMQARIIGAGMAAFQRHGHAATKMTDIAEEAGLAKGTLYLYFKSKEQLTLALMQSLFAEWIAGLEGLPQPRNLDDFGAQVRSNVVLDADEQKGVRMFFEITSSGVGSDALLSAAAEFQDALGAFQADQLASLKDAGHIRQEIDVDAMGRTLAAMVDGLVIHRALFVKDESRYRRMVDETIQLFLRGLQR</sequence>
<keyword evidence="4" id="KW-0804">Transcription</keyword>
<dbReference type="Pfam" id="PF00440">
    <property type="entry name" value="TetR_N"/>
    <property type="match status" value="1"/>
</dbReference>
<dbReference type="Proteomes" id="UP000051870">
    <property type="component" value="Unassembled WGS sequence"/>
</dbReference>
<proteinExistence type="predicted"/>
<dbReference type="PROSITE" id="PS50977">
    <property type="entry name" value="HTH_TETR_2"/>
    <property type="match status" value="1"/>
</dbReference>
<protein>
    <submittedName>
        <fullName evidence="7">Toluene efflux pump ttgABC operon repressor</fullName>
    </submittedName>
</protein>
<dbReference type="InterPro" id="IPR001647">
    <property type="entry name" value="HTH_TetR"/>
</dbReference>
<evidence type="ECO:0000313" key="7">
    <source>
        <dbReference type="EMBL" id="CUK05740.1"/>
    </source>
</evidence>
<dbReference type="STRING" id="1715693.PH7735_02944"/>
<dbReference type="PANTHER" id="PTHR30055:SF226">
    <property type="entry name" value="HTH-TYPE TRANSCRIPTIONAL REGULATOR PKSA"/>
    <property type="match status" value="1"/>
</dbReference>
<feature type="DNA-binding region" description="H-T-H motif" evidence="5">
    <location>
        <begin position="31"/>
        <end position="50"/>
    </location>
</feature>
<dbReference type="InterPro" id="IPR009057">
    <property type="entry name" value="Homeodomain-like_sf"/>
</dbReference>
<name>A0A0P1ICT0_9RHOB</name>
<dbReference type="AlphaFoldDB" id="A0A0P1ICT0"/>
<evidence type="ECO:0000256" key="3">
    <source>
        <dbReference type="ARBA" id="ARBA00023125"/>
    </source>
</evidence>
<dbReference type="PANTHER" id="PTHR30055">
    <property type="entry name" value="HTH-TYPE TRANSCRIPTIONAL REGULATOR RUTR"/>
    <property type="match status" value="1"/>
</dbReference>
<organism evidence="7 8">
    <name type="scientific">Shimia thalassica</name>
    <dbReference type="NCBI Taxonomy" id="1715693"/>
    <lineage>
        <taxon>Bacteria</taxon>
        <taxon>Pseudomonadati</taxon>
        <taxon>Pseudomonadota</taxon>
        <taxon>Alphaproteobacteria</taxon>
        <taxon>Rhodobacterales</taxon>
        <taxon>Roseobacteraceae</taxon>
    </lineage>
</organism>
<feature type="domain" description="HTH tetR-type" evidence="6">
    <location>
        <begin position="8"/>
        <end position="68"/>
    </location>
</feature>
<dbReference type="EMBL" id="CYTW01000003">
    <property type="protein sequence ID" value="CUK05740.1"/>
    <property type="molecule type" value="Genomic_DNA"/>
</dbReference>
<evidence type="ECO:0000256" key="2">
    <source>
        <dbReference type="ARBA" id="ARBA00023015"/>
    </source>
</evidence>
<keyword evidence="2" id="KW-0805">Transcription regulation</keyword>
<reference evidence="8" key="1">
    <citation type="submission" date="2015-09" db="EMBL/GenBank/DDBJ databases">
        <authorList>
            <person name="Rodrigo-Torres Lidia"/>
            <person name="Arahal R.David."/>
        </authorList>
    </citation>
    <scope>NUCLEOTIDE SEQUENCE [LARGE SCALE GENOMIC DNA]</scope>
    <source>
        <strain evidence="8">CECT 7735</strain>
    </source>
</reference>
<evidence type="ECO:0000256" key="1">
    <source>
        <dbReference type="ARBA" id="ARBA00022491"/>
    </source>
</evidence>
<evidence type="ECO:0000256" key="5">
    <source>
        <dbReference type="PROSITE-ProRule" id="PRU00335"/>
    </source>
</evidence>
<dbReference type="InterPro" id="IPR039538">
    <property type="entry name" value="BetI_C"/>
</dbReference>
<dbReference type="GeneID" id="83883093"/>
<accession>A0A0P1ICT0</accession>
<keyword evidence="3 5" id="KW-0238">DNA-binding</keyword>
<dbReference type="Gene3D" id="1.10.357.10">
    <property type="entry name" value="Tetracycline Repressor, domain 2"/>
    <property type="match status" value="1"/>
</dbReference>
<dbReference type="GO" id="GO:0000976">
    <property type="term" value="F:transcription cis-regulatory region binding"/>
    <property type="evidence" value="ECO:0007669"/>
    <property type="project" value="TreeGrafter"/>
</dbReference>
<dbReference type="Pfam" id="PF13977">
    <property type="entry name" value="TetR_C_6"/>
    <property type="match status" value="1"/>
</dbReference>
<dbReference type="RefSeq" id="WP_058312105.1">
    <property type="nucleotide sequence ID" value="NZ_CYTW01000003.1"/>
</dbReference>
<dbReference type="InterPro" id="IPR036271">
    <property type="entry name" value="Tet_transcr_reg_TetR-rel_C_sf"/>
</dbReference>
<dbReference type="SUPFAM" id="SSF46689">
    <property type="entry name" value="Homeodomain-like"/>
    <property type="match status" value="1"/>
</dbReference>
<keyword evidence="8" id="KW-1185">Reference proteome</keyword>